<keyword evidence="1" id="KW-0732">Signal</keyword>
<reference evidence="2" key="1">
    <citation type="submission" date="2017-05" db="EMBL/GenBank/DDBJ databases">
        <authorList>
            <person name="Imhoff J.F."/>
            <person name="Rahn T."/>
            <person name="Kuenzel S."/>
            <person name="Neulinger S.C."/>
        </authorList>
    </citation>
    <scope>NUCLEOTIDE SEQUENCE</scope>
    <source>
        <strain evidence="2">LMG 28126</strain>
    </source>
</reference>
<feature type="signal peptide" evidence="1">
    <location>
        <begin position="1"/>
        <end position="42"/>
    </location>
</feature>
<dbReference type="AlphaFoldDB" id="A0A934TDQ6"/>
<keyword evidence="3" id="KW-1185">Reference proteome</keyword>
<feature type="chain" id="PRO_5037258046" description="PA14 domain-containing protein" evidence="1">
    <location>
        <begin position="43"/>
        <end position="329"/>
    </location>
</feature>
<evidence type="ECO:0000313" key="2">
    <source>
        <dbReference type="EMBL" id="MBK5925834.1"/>
    </source>
</evidence>
<evidence type="ECO:0000256" key="1">
    <source>
        <dbReference type="SAM" id="SignalP"/>
    </source>
</evidence>
<dbReference type="Proteomes" id="UP000706333">
    <property type="component" value="Unassembled WGS sequence"/>
</dbReference>
<organism evidence="2 3">
    <name type="scientific">Rhodobaculum claviforme</name>
    <dbReference type="NCBI Taxonomy" id="1549854"/>
    <lineage>
        <taxon>Bacteria</taxon>
        <taxon>Pseudomonadati</taxon>
        <taxon>Pseudomonadota</taxon>
        <taxon>Alphaproteobacteria</taxon>
        <taxon>Rhodobacterales</taxon>
        <taxon>Paracoccaceae</taxon>
        <taxon>Rhodobaculum</taxon>
    </lineage>
</organism>
<protein>
    <recommendedName>
        <fullName evidence="4">PA14 domain-containing protein</fullName>
    </recommendedName>
</protein>
<evidence type="ECO:0008006" key="4">
    <source>
        <dbReference type="Google" id="ProtNLM"/>
    </source>
</evidence>
<comment type="caution">
    <text evidence="2">The sequence shown here is derived from an EMBL/GenBank/DDBJ whole genome shotgun (WGS) entry which is preliminary data.</text>
</comment>
<feature type="non-terminal residue" evidence="2">
    <location>
        <position position="329"/>
    </location>
</feature>
<reference evidence="2" key="2">
    <citation type="journal article" date="2020" name="Microorganisms">
        <title>Osmotic Adaptation and Compatible Solute Biosynthesis of Phototrophic Bacteria as Revealed from Genome Analyses.</title>
        <authorList>
            <person name="Imhoff J.F."/>
            <person name="Rahn T."/>
            <person name="Kunzel S."/>
            <person name="Keller A."/>
            <person name="Neulinger S.C."/>
        </authorList>
    </citation>
    <scope>NUCLEOTIDE SEQUENCE</scope>
    <source>
        <strain evidence="2">LMG 28126</strain>
    </source>
</reference>
<accession>A0A934TDQ6</accession>
<sequence>MDRATAAPERAHRPSARRAGRIATALLCAAGLAAFAPQPAAAQTLAPGLKGEVWLQLPFLLGNETADLYADLPAFRDIDTLGASMQTNSALRTAANVLPRAGAFFDSRPPDGTFTSTALKYPWATDDISSGPETTMLDFLRRSAEDAGDYASFTLRDGLTEDALEPIIRQSVWRFTGALVLSPDTVYQFRIRSDDGNASWLGFDPAVGPSYALDPDRTDPQRARNFNPSGTFDAGDGRCCVYTFDTAEHQHAFDADGNAVVAFQLLFYERFGKAGLRMLFSTETDDTGAFMNYQIVGDDMLVRSDPGVGVIPLPASAVLLVSGLLGLGV</sequence>
<name>A0A934TDQ6_9RHOB</name>
<dbReference type="EMBL" id="NHSD01000031">
    <property type="protein sequence ID" value="MBK5925834.1"/>
    <property type="molecule type" value="Genomic_DNA"/>
</dbReference>
<evidence type="ECO:0000313" key="3">
    <source>
        <dbReference type="Proteomes" id="UP000706333"/>
    </source>
</evidence>
<gene>
    <name evidence="2" type="ORF">CCR87_00425</name>
</gene>
<proteinExistence type="predicted"/>